<reference evidence="1" key="1">
    <citation type="submission" date="2023-03" db="EMBL/GenBank/DDBJ databases">
        <title>Massive genome expansion in bonnet fungi (Mycena s.s.) driven by repeated elements and novel gene families across ecological guilds.</title>
        <authorList>
            <consortium name="Lawrence Berkeley National Laboratory"/>
            <person name="Harder C.B."/>
            <person name="Miyauchi S."/>
            <person name="Viragh M."/>
            <person name="Kuo A."/>
            <person name="Thoen E."/>
            <person name="Andreopoulos B."/>
            <person name="Lu D."/>
            <person name="Skrede I."/>
            <person name="Drula E."/>
            <person name="Henrissat B."/>
            <person name="Morin E."/>
            <person name="Kohler A."/>
            <person name="Barry K."/>
            <person name="LaButti K."/>
            <person name="Morin E."/>
            <person name="Salamov A."/>
            <person name="Lipzen A."/>
            <person name="Mereny Z."/>
            <person name="Hegedus B."/>
            <person name="Baldrian P."/>
            <person name="Stursova M."/>
            <person name="Weitz H."/>
            <person name="Taylor A."/>
            <person name="Grigoriev I.V."/>
            <person name="Nagy L.G."/>
            <person name="Martin F."/>
            <person name="Kauserud H."/>
        </authorList>
    </citation>
    <scope>NUCLEOTIDE SEQUENCE</scope>
    <source>
        <strain evidence="1">CBHHK173m</strain>
    </source>
</reference>
<sequence length="151" mass="15293">MRPSSGARVSRGSFGVVRACGLGAYSALNGQACVAVAFPPLVRCVRRTRRSTACGEVASALPATRLGAWALGACSGVVGARSALSALAGGSALAARLALYAHAGARCPSRGVVGVRRRAVRGRVGLGVRARFPPLVRRCPRVRALMGVAGA</sequence>
<comment type="caution">
    <text evidence="1">The sequence shown here is derived from an EMBL/GenBank/DDBJ whole genome shotgun (WGS) entry which is preliminary data.</text>
</comment>
<dbReference type="Proteomes" id="UP001222325">
    <property type="component" value="Unassembled WGS sequence"/>
</dbReference>
<dbReference type="EMBL" id="JARJCN010000007">
    <property type="protein sequence ID" value="KAJ7099413.1"/>
    <property type="molecule type" value="Genomic_DNA"/>
</dbReference>
<evidence type="ECO:0000313" key="2">
    <source>
        <dbReference type="Proteomes" id="UP001222325"/>
    </source>
</evidence>
<accession>A0AAD6XS48</accession>
<protein>
    <submittedName>
        <fullName evidence="1">Uncharacterized protein</fullName>
    </submittedName>
</protein>
<dbReference type="AlphaFoldDB" id="A0AAD6XS48"/>
<evidence type="ECO:0000313" key="1">
    <source>
        <dbReference type="EMBL" id="KAJ7099413.1"/>
    </source>
</evidence>
<proteinExistence type="predicted"/>
<organism evidence="1 2">
    <name type="scientific">Mycena belliarum</name>
    <dbReference type="NCBI Taxonomy" id="1033014"/>
    <lineage>
        <taxon>Eukaryota</taxon>
        <taxon>Fungi</taxon>
        <taxon>Dikarya</taxon>
        <taxon>Basidiomycota</taxon>
        <taxon>Agaricomycotina</taxon>
        <taxon>Agaricomycetes</taxon>
        <taxon>Agaricomycetidae</taxon>
        <taxon>Agaricales</taxon>
        <taxon>Marasmiineae</taxon>
        <taxon>Mycenaceae</taxon>
        <taxon>Mycena</taxon>
    </lineage>
</organism>
<keyword evidence="2" id="KW-1185">Reference proteome</keyword>
<name>A0AAD6XS48_9AGAR</name>
<gene>
    <name evidence="1" type="ORF">B0H15DRAFT_820167</name>
</gene>